<protein>
    <submittedName>
        <fullName evidence="2">Uncharacterized protein</fullName>
    </submittedName>
</protein>
<dbReference type="Proteomes" id="UP000299102">
    <property type="component" value="Unassembled WGS sequence"/>
</dbReference>
<dbReference type="EMBL" id="BGZK01000222">
    <property type="protein sequence ID" value="GBP29591.1"/>
    <property type="molecule type" value="Genomic_DNA"/>
</dbReference>
<keyword evidence="3" id="KW-1185">Reference proteome</keyword>
<evidence type="ECO:0000313" key="2">
    <source>
        <dbReference type="EMBL" id="GBP29591.1"/>
    </source>
</evidence>
<organism evidence="2 3">
    <name type="scientific">Eumeta variegata</name>
    <name type="common">Bagworm moth</name>
    <name type="synonym">Eumeta japonica</name>
    <dbReference type="NCBI Taxonomy" id="151549"/>
    <lineage>
        <taxon>Eukaryota</taxon>
        <taxon>Metazoa</taxon>
        <taxon>Ecdysozoa</taxon>
        <taxon>Arthropoda</taxon>
        <taxon>Hexapoda</taxon>
        <taxon>Insecta</taxon>
        <taxon>Pterygota</taxon>
        <taxon>Neoptera</taxon>
        <taxon>Endopterygota</taxon>
        <taxon>Lepidoptera</taxon>
        <taxon>Glossata</taxon>
        <taxon>Ditrysia</taxon>
        <taxon>Tineoidea</taxon>
        <taxon>Psychidae</taxon>
        <taxon>Oiketicinae</taxon>
        <taxon>Eumeta</taxon>
    </lineage>
</organism>
<accession>A0A4C1USZ7</accession>
<comment type="caution">
    <text evidence="2">The sequence shown here is derived from an EMBL/GenBank/DDBJ whole genome shotgun (WGS) entry which is preliminary data.</text>
</comment>
<dbReference type="AlphaFoldDB" id="A0A4C1USZ7"/>
<reference evidence="2 3" key="1">
    <citation type="journal article" date="2019" name="Commun. Biol.">
        <title>The bagworm genome reveals a unique fibroin gene that provides high tensile strength.</title>
        <authorList>
            <person name="Kono N."/>
            <person name="Nakamura H."/>
            <person name="Ohtoshi R."/>
            <person name="Tomita M."/>
            <person name="Numata K."/>
            <person name="Arakawa K."/>
        </authorList>
    </citation>
    <scope>NUCLEOTIDE SEQUENCE [LARGE SCALE GENOMIC DNA]</scope>
</reference>
<name>A0A4C1USZ7_EUMVA</name>
<gene>
    <name evidence="2" type="ORF">EVAR_79140_1</name>
</gene>
<evidence type="ECO:0000256" key="1">
    <source>
        <dbReference type="SAM" id="MobiDB-lite"/>
    </source>
</evidence>
<sequence length="124" mass="13669">MCSDKLKDCENFETTAPATIGRSKGPFKYSVIVGRVPLTVDDEVKFNKILTSLSVKNVSIKRAVGNKSPLSPKRQRQRSGAPFSRAPTSRVARSSMPAMEKQVVTAAHELTPLQRNHRYVAGLE</sequence>
<proteinExistence type="predicted"/>
<feature type="region of interest" description="Disordered" evidence="1">
    <location>
        <begin position="64"/>
        <end position="99"/>
    </location>
</feature>
<evidence type="ECO:0000313" key="3">
    <source>
        <dbReference type="Proteomes" id="UP000299102"/>
    </source>
</evidence>